<dbReference type="Gene3D" id="2.40.30.10">
    <property type="entry name" value="Translation factors"/>
    <property type="match status" value="1"/>
</dbReference>
<dbReference type="Gene3D" id="3.40.50.80">
    <property type="entry name" value="Nucleotide-binding domain of ferredoxin-NADP reductase (FNR) module"/>
    <property type="match status" value="1"/>
</dbReference>
<dbReference type="RefSeq" id="WP_045929388.1">
    <property type="nucleotide sequence ID" value="NZ_CP013119.1"/>
</dbReference>
<dbReference type="SUPFAM" id="SSF63380">
    <property type="entry name" value="Riboflavin synthase domain-like"/>
    <property type="match status" value="1"/>
</dbReference>
<dbReference type="CDD" id="cd00207">
    <property type="entry name" value="fer2"/>
    <property type="match status" value="1"/>
</dbReference>
<dbReference type="InterPro" id="IPR050415">
    <property type="entry name" value="MRET"/>
</dbReference>
<evidence type="ECO:0000313" key="7">
    <source>
        <dbReference type="Proteomes" id="UP000245216"/>
    </source>
</evidence>
<sequence length="344" mass="38838">MAHRVDIKETGEQFWVEPQETILQAAQRQGVRIYSDCEFGGCGTCRIQVTRGKVCYEDDCLPMSIADEEHEQGHAAACQARLDADIEISLAAHRDELPEVQQVRAQVHSVERACQGIWRLTLQLPQDVQVQFRPGQYLNILFEDGRARSFSMANADAAQGRIELHVREVEGGRFTQACLPALKAGDELLLELPLGVFYWRERDWRPMVMVATGTGIAPIKAILESLLDKDDCPPVSLYWGMNRPEDLYLAQEIESWADRLCEFRFVPVLSHADESWQGARGYVQQQVCRDEPDLSEHAIYLCGSPVMIEQARGLFKEHGANEQFMYADAFNFQSDTSSAEPSLA</sequence>
<dbReference type="InterPro" id="IPR001709">
    <property type="entry name" value="Flavoprot_Pyr_Nucl_cyt_Rdtase"/>
</dbReference>
<dbReference type="KEGG" id="afa:UZ73_11450"/>
<dbReference type="PROSITE" id="PS51384">
    <property type="entry name" value="FAD_FR"/>
    <property type="match status" value="1"/>
</dbReference>
<keyword evidence="2" id="KW-0001">2Fe-2S</keyword>
<dbReference type="InterPro" id="IPR017927">
    <property type="entry name" value="FAD-bd_FR_type"/>
</dbReference>
<dbReference type="SUPFAM" id="SSF52343">
    <property type="entry name" value="Ferredoxin reductase-like, C-terminal NADP-linked domain"/>
    <property type="match status" value="1"/>
</dbReference>
<dbReference type="EMBL" id="QEXO01000003">
    <property type="protein sequence ID" value="PWE14162.1"/>
    <property type="molecule type" value="Genomic_DNA"/>
</dbReference>
<evidence type="ECO:0000259" key="5">
    <source>
        <dbReference type="PROSITE" id="PS51384"/>
    </source>
</evidence>
<evidence type="ECO:0000259" key="4">
    <source>
        <dbReference type="PROSITE" id="PS51085"/>
    </source>
</evidence>
<dbReference type="Gene3D" id="3.10.20.30">
    <property type="match status" value="1"/>
</dbReference>
<keyword evidence="2" id="KW-0411">Iron-sulfur</keyword>
<dbReference type="AlphaFoldDB" id="A0A2U2BJJ9"/>
<organism evidence="6 7">
    <name type="scientific">Alcaligenes faecalis</name>
    <dbReference type="NCBI Taxonomy" id="511"/>
    <lineage>
        <taxon>Bacteria</taxon>
        <taxon>Pseudomonadati</taxon>
        <taxon>Pseudomonadota</taxon>
        <taxon>Betaproteobacteria</taxon>
        <taxon>Burkholderiales</taxon>
        <taxon>Alcaligenaceae</taxon>
        <taxon>Alcaligenes</taxon>
    </lineage>
</organism>
<dbReference type="InterPro" id="IPR001041">
    <property type="entry name" value="2Fe-2S_ferredoxin-type"/>
</dbReference>
<dbReference type="InterPro" id="IPR012675">
    <property type="entry name" value="Beta-grasp_dom_sf"/>
</dbReference>
<gene>
    <name evidence="6" type="ORF">DF183_13535</name>
</gene>
<comment type="cofactor">
    <cofactor evidence="3">
        <name>[2Fe-2S] cluster</name>
        <dbReference type="ChEBI" id="CHEBI:190135"/>
    </cofactor>
</comment>
<dbReference type="InterPro" id="IPR017938">
    <property type="entry name" value="Riboflavin_synthase-like_b-brl"/>
</dbReference>
<comment type="cofactor">
    <cofactor evidence="1">
        <name>FAD</name>
        <dbReference type="ChEBI" id="CHEBI:57692"/>
    </cofactor>
</comment>
<dbReference type="PROSITE" id="PS51085">
    <property type="entry name" value="2FE2S_FER_2"/>
    <property type="match status" value="1"/>
</dbReference>
<evidence type="ECO:0000256" key="1">
    <source>
        <dbReference type="ARBA" id="ARBA00001974"/>
    </source>
</evidence>
<dbReference type="PROSITE" id="PS00197">
    <property type="entry name" value="2FE2S_FER_1"/>
    <property type="match status" value="1"/>
</dbReference>
<dbReference type="InterPro" id="IPR039261">
    <property type="entry name" value="FNR_nucleotide-bd"/>
</dbReference>
<dbReference type="PRINTS" id="PR00371">
    <property type="entry name" value="FPNCR"/>
</dbReference>
<dbReference type="Proteomes" id="UP000245216">
    <property type="component" value="Unassembled WGS sequence"/>
</dbReference>
<dbReference type="InterPro" id="IPR036010">
    <property type="entry name" value="2Fe-2S_ferredoxin-like_sf"/>
</dbReference>
<dbReference type="GO" id="GO:0051537">
    <property type="term" value="F:2 iron, 2 sulfur cluster binding"/>
    <property type="evidence" value="ECO:0007669"/>
    <property type="project" value="UniProtKB-KW"/>
</dbReference>
<dbReference type="PANTHER" id="PTHR47354">
    <property type="entry name" value="NADH OXIDOREDUCTASE HCR"/>
    <property type="match status" value="1"/>
</dbReference>
<feature type="domain" description="2Fe-2S ferredoxin-type" evidence="4">
    <location>
        <begin position="3"/>
        <end position="94"/>
    </location>
</feature>
<dbReference type="GO" id="GO:0016491">
    <property type="term" value="F:oxidoreductase activity"/>
    <property type="evidence" value="ECO:0007669"/>
    <property type="project" value="InterPro"/>
</dbReference>
<comment type="caution">
    <text evidence="6">The sequence shown here is derived from an EMBL/GenBank/DDBJ whole genome shotgun (WGS) entry which is preliminary data.</text>
</comment>
<dbReference type="InterPro" id="IPR008333">
    <property type="entry name" value="Cbr1-like_FAD-bd_dom"/>
</dbReference>
<keyword evidence="2" id="KW-0479">Metal-binding</keyword>
<name>A0A2U2BJJ9_ALCFA</name>
<reference evidence="6 7" key="2">
    <citation type="submission" date="2018-05" db="EMBL/GenBank/DDBJ databases">
        <authorList>
            <person name="Lanie J.A."/>
            <person name="Ng W.-L."/>
            <person name="Kazmierczak K.M."/>
            <person name="Andrzejewski T.M."/>
            <person name="Davidsen T.M."/>
            <person name="Wayne K.J."/>
            <person name="Tettelin H."/>
            <person name="Glass J.I."/>
            <person name="Rusch D."/>
            <person name="Podicherti R."/>
            <person name="Tsui H.-C.T."/>
            <person name="Winkler M.E."/>
        </authorList>
    </citation>
    <scope>NUCLEOTIDE SEQUENCE [LARGE SCALE GENOMIC DNA]</scope>
    <source>
        <strain evidence="6 7">YBY</strain>
    </source>
</reference>
<keyword evidence="2" id="KW-0408">Iron</keyword>
<dbReference type="PRINTS" id="PR00410">
    <property type="entry name" value="PHEHYDRXLASE"/>
</dbReference>
<proteinExistence type="predicted"/>
<reference evidence="6 7" key="1">
    <citation type="submission" date="2018-05" db="EMBL/GenBank/DDBJ databases">
        <title>Genome Sequence of an Efficient Indole-Degrading Bacterium, Alcaligenes sp.YBY.</title>
        <authorList>
            <person name="Yang B."/>
        </authorList>
    </citation>
    <scope>NUCLEOTIDE SEQUENCE [LARGE SCALE GENOMIC DNA]</scope>
    <source>
        <strain evidence="6 7">YBY</strain>
    </source>
</reference>
<dbReference type="CDD" id="cd06189">
    <property type="entry name" value="flavin_oxioreductase"/>
    <property type="match status" value="1"/>
</dbReference>
<accession>A0A2U2BJJ9</accession>
<protein>
    <submittedName>
        <fullName evidence="6">CDP-6-deoxy-delta-3,4-glucoseen reductase</fullName>
    </submittedName>
</protein>
<evidence type="ECO:0000313" key="6">
    <source>
        <dbReference type="EMBL" id="PWE14162.1"/>
    </source>
</evidence>
<dbReference type="Pfam" id="PF00970">
    <property type="entry name" value="FAD_binding_6"/>
    <property type="match status" value="1"/>
</dbReference>
<dbReference type="SUPFAM" id="SSF54292">
    <property type="entry name" value="2Fe-2S ferredoxin-like"/>
    <property type="match status" value="1"/>
</dbReference>
<dbReference type="Pfam" id="PF00111">
    <property type="entry name" value="Fer2"/>
    <property type="match status" value="1"/>
</dbReference>
<feature type="domain" description="FAD-binding FR-type" evidence="5">
    <location>
        <begin position="100"/>
        <end position="200"/>
    </location>
</feature>
<dbReference type="InterPro" id="IPR006058">
    <property type="entry name" value="2Fe2S_fd_BS"/>
</dbReference>
<dbReference type="InterPro" id="IPR001433">
    <property type="entry name" value="OxRdtase_FAD/NAD-bd"/>
</dbReference>
<dbReference type="PANTHER" id="PTHR47354:SF5">
    <property type="entry name" value="PROTEIN RFBI"/>
    <property type="match status" value="1"/>
</dbReference>
<evidence type="ECO:0000256" key="3">
    <source>
        <dbReference type="ARBA" id="ARBA00034078"/>
    </source>
</evidence>
<dbReference type="Pfam" id="PF00175">
    <property type="entry name" value="NAD_binding_1"/>
    <property type="match status" value="1"/>
</dbReference>
<dbReference type="STRING" id="511.UZ73_11450"/>
<evidence type="ECO:0000256" key="2">
    <source>
        <dbReference type="ARBA" id="ARBA00022714"/>
    </source>
</evidence>
<dbReference type="GeneID" id="29371084"/>